<accession>A0A543J4Q3</accession>
<sequence length="243" mass="24871">MGSTHDRRGGNGHDGMSAEQAALFLTGGPAGRELRESSHEAGGPREGLTTSAPVLELHVCMGLNACKGHDESGQAKLPGTGTCATALHVCHGDNQCRGQGGCGYAGSEVEQTKPGEQSCSANGSCASPINECRVASAGPFKGTSVWKLARTRFEARMWDAGVAFDPAPGAGYPNDKVPAYETDRAQLFASLTATPIATETAKTVRTEEPAKAAKSGKTGGTRKAGGPPQAGGSGELPRYVGRT</sequence>
<dbReference type="EMBL" id="VFPP01000001">
    <property type="protein sequence ID" value="TQM77810.1"/>
    <property type="molecule type" value="Genomic_DNA"/>
</dbReference>
<dbReference type="OrthoDB" id="7838644at2"/>
<organism evidence="2 3">
    <name type="scientific">Saccharothrix saharensis</name>
    <dbReference type="NCBI Taxonomy" id="571190"/>
    <lineage>
        <taxon>Bacteria</taxon>
        <taxon>Bacillati</taxon>
        <taxon>Actinomycetota</taxon>
        <taxon>Actinomycetes</taxon>
        <taxon>Pseudonocardiales</taxon>
        <taxon>Pseudonocardiaceae</taxon>
        <taxon>Saccharothrix</taxon>
    </lineage>
</organism>
<dbReference type="AlphaFoldDB" id="A0A543J4Q3"/>
<evidence type="ECO:0000313" key="3">
    <source>
        <dbReference type="Proteomes" id="UP000316628"/>
    </source>
</evidence>
<proteinExistence type="predicted"/>
<comment type="caution">
    <text evidence="2">The sequence shown here is derived from an EMBL/GenBank/DDBJ whole genome shotgun (WGS) entry which is preliminary data.</text>
</comment>
<dbReference type="RefSeq" id="WP_141974644.1">
    <property type="nucleotide sequence ID" value="NZ_VFPP01000001.1"/>
</dbReference>
<feature type="compositionally biased region" description="Basic and acidic residues" evidence="1">
    <location>
        <begin position="202"/>
        <end position="211"/>
    </location>
</feature>
<gene>
    <name evidence="2" type="ORF">FHX81_0047</name>
</gene>
<feature type="region of interest" description="Disordered" evidence="1">
    <location>
        <begin position="199"/>
        <end position="243"/>
    </location>
</feature>
<protein>
    <submittedName>
        <fullName evidence="2">Uncharacterized protein</fullName>
    </submittedName>
</protein>
<evidence type="ECO:0000313" key="2">
    <source>
        <dbReference type="EMBL" id="TQM77810.1"/>
    </source>
</evidence>
<evidence type="ECO:0000256" key="1">
    <source>
        <dbReference type="SAM" id="MobiDB-lite"/>
    </source>
</evidence>
<feature type="compositionally biased region" description="Gly residues" evidence="1">
    <location>
        <begin position="217"/>
        <end position="234"/>
    </location>
</feature>
<dbReference type="Proteomes" id="UP000316628">
    <property type="component" value="Unassembled WGS sequence"/>
</dbReference>
<name>A0A543J4Q3_9PSEU</name>
<reference evidence="2 3" key="1">
    <citation type="submission" date="2019-06" db="EMBL/GenBank/DDBJ databases">
        <title>Sequencing the genomes of 1000 actinobacteria strains.</title>
        <authorList>
            <person name="Klenk H.-P."/>
        </authorList>
    </citation>
    <scope>NUCLEOTIDE SEQUENCE [LARGE SCALE GENOMIC DNA]</scope>
    <source>
        <strain evidence="2 3">DSM 45456</strain>
    </source>
</reference>
<keyword evidence="3" id="KW-1185">Reference proteome</keyword>